<evidence type="ECO:0000313" key="4">
    <source>
        <dbReference type="WormBase" id="CBG26407a"/>
    </source>
</evidence>
<sequence length="434" mass="48750">MPLPDFSVWNYSRRFGSVEMKVAAALADKEGCAAKRKLAIEQEAERKRLKMMEKQKIGKEIAVPAAISTRQRDVPPRPPVRSQGPPVRPAGPPVRSVHFRSIGCQVKPKDIPNLCKFAMLETESQYTGVHYKGDYALLREQIPIPQILPHEELAPIERQANCLVQKPKTTTIGKLKKTADSPQLPSLDGPFEEKYVGPLLNGAVPEMIVSSGSLGMTDTRPKQQIIRQRKRPSEKEALLEDPDWAFDDSSQPSTSSSHQKKLKSMNATSQLSQEPDDYTPNPGAHWESFGSSISSEKDLRRYREIGRIISEITLSDFPSDKGDRKARSISSRGEEILAAVKRNLNVVREKLGEYAKGTIFDYVDELTESFAQATPQRVDRLSQMVAEKLQRNKMGEDPQPFHLAPDASITEKEVKLEEVEVKLEEPEYTDNCNF</sequence>
<reference evidence="2 3" key="1">
    <citation type="journal article" date="2003" name="PLoS Biol.">
        <title>The genome sequence of Caenorhabditis briggsae: a platform for comparative genomics.</title>
        <authorList>
            <person name="Stein L.D."/>
            <person name="Bao Z."/>
            <person name="Blasiar D."/>
            <person name="Blumenthal T."/>
            <person name="Brent M.R."/>
            <person name="Chen N."/>
            <person name="Chinwalla A."/>
            <person name="Clarke L."/>
            <person name="Clee C."/>
            <person name="Coghlan A."/>
            <person name="Coulson A."/>
            <person name="D'Eustachio P."/>
            <person name="Fitch D.H."/>
            <person name="Fulton L.A."/>
            <person name="Fulton R.E."/>
            <person name="Griffiths-Jones S."/>
            <person name="Harris T.W."/>
            <person name="Hillier L.W."/>
            <person name="Kamath R."/>
            <person name="Kuwabara P.E."/>
            <person name="Mardis E.R."/>
            <person name="Marra M.A."/>
            <person name="Miner T.L."/>
            <person name="Minx P."/>
            <person name="Mullikin J.C."/>
            <person name="Plumb R.W."/>
            <person name="Rogers J."/>
            <person name="Schein J.E."/>
            <person name="Sohrmann M."/>
            <person name="Spieth J."/>
            <person name="Stajich J.E."/>
            <person name="Wei C."/>
            <person name="Willey D."/>
            <person name="Wilson R.K."/>
            <person name="Durbin R."/>
            <person name="Waterston R.H."/>
        </authorList>
    </citation>
    <scope>NUCLEOTIDE SEQUENCE [LARGE SCALE GENOMIC DNA]</scope>
    <source>
        <strain evidence="2 3">AF16</strain>
    </source>
</reference>
<dbReference type="Proteomes" id="UP000008549">
    <property type="component" value="Unassembled WGS sequence"/>
</dbReference>
<dbReference type="HOGENOM" id="CLU_631976_0_0_1"/>
<feature type="region of interest" description="Disordered" evidence="1">
    <location>
        <begin position="60"/>
        <end position="94"/>
    </location>
</feature>
<dbReference type="RefSeq" id="XP_045100278.1">
    <property type="nucleotide sequence ID" value="XM_045235332.1"/>
</dbReference>
<dbReference type="CTD" id="68917885"/>
<evidence type="ECO:0000256" key="1">
    <source>
        <dbReference type="SAM" id="MobiDB-lite"/>
    </source>
</evidence>
<dbReference type="EMBL" id="HE601481">
    <property type="protein sequence ID" value="CAS00720.1"/>
    <property type="molecule type" value="Genomic_DNA"/>
</dbReference>
<accession>B6ILE0</accession>
<dbReference type="OMA" id="IERQANC"/>
<dbReference type="GeneID" id="68917885"/>
<protein>
    <submittedName>
        <fullName evidence="2">Protein CBG26407</fullName>
    </submittedName>
</protein>
<dbReference type="KEGG" id="cbr:CBG_26407"/>
<dbReference type="AlphaFoldDB" id="B6ILE0"/>
<gene>
    <name evidence="2 4" type="ORF">CBG26407</name>
    <name evidence="2" type="ORF">CBG_26407</name>
</gene>
<dbReference type="WormBase" id="CBG26407a">
    <property type="protein sequence ID" value="CBP44844"/>
    <property type="gene ID" value="WBGene00087821"/>
</dbReference>
<proteinExistence type="predicted"/>
<keyword evidence="3" id="KW-1185">Reference proteome</keyword>
<reference evidence="2 3" key="2">
    <citation type="journal article" date="2011" name="PLoS Genet.">
        <title>Caenorhabditis briggsae recombinant inbred line genotypes reveal inter-strain incompatibility and the evolution of recombination.</title>
        <authorList>
            <person name="Ross J.A."/>
            <person name="Koboldt D.C."/>
            <person name="Staisch J.E."/>
            <person name="Chamberlin H.M."/>
            <person name="Gupta B.P."/>
            <person name="Miller R.D."/>
            <person name="Baird S.E."/>
            <person name="Haag E.S."/>
        </authorList>
    </citation>
    <scope>NUCLEOTIDE SEQUENCE [LARGE SCALE GENOMIC DNA]</scope>
    <source>
        <strain evidence="2 3">AF16</strain>
    </source>
</reference>
<feature type="region of interest" description="Disordered" evidence="1">
    <location>
        <begin position="212"/>
        <end position="290"/>
    </location>
</feature>
<organism evidence="2 3">
    <name type="scientific">Caenorhabditis briggsae</name>
    <dbReference type="NCBI Taxonomy" id="6238"/>
    <lineage>
        <taxon>Eukaryota</taxon>
        <taxon>Metazoa</taxon>
        <taxon>Ecdysozoa</taxon>
        <taxon>Nematoda</taxon>
        <taxon>Chromadorea</taxon>
        <taxon>Rhabditida</taxon>
        <taxon>Rhabditina</taxon>
        <taxon>Rhabditomorpha</taxon>
        <taxon>Rhabditoidea</taxon>
        <taxon>Rhabditidae</taxon>
        <taxon>Peloderinae</taxon>
        <taxon>Caenorhabditis</taxon>
    </lineage>
</organism>
<evidence type="ECO:0000313" key="3">
    <source>
        <dbReference type="Proteomes" id="UP000008549"/>
    </source>
</evidence>
<name>B6ILE0_CAEBR</name>
<evidence type="ECO:0000313" key="2">
    <source>
        <dbReference type="EMBL" id="CAS00720.1"/>
    </source>
</evidence>
<dbReference type="eggNOG" id="ENOG502TIKJ">
    <property type="taxonomic scope" value="Eukaryota"/>
</dbReference>
<dbReference type="InParanoid" id="B6ILE0"/>